<proteinExistence type="predicted"/>
<protein>
    <submittedName>
        <fullName evidence="3">FIST C-terminal domain-containing protein</fullName>
    </submittedName>
</protein>
<dbReference type="SMART" id="SM00897">
    <property type="entry name" value="FIST"/>
    <property type="match status" value="1"/>
</dbReference>
<reference evidence="3" key="1">
    <citation type="submission" date="2021-02" db="EMBL/GenBank/DDBJ databases">
        <title>Sulfurospirillum tamanensis sp. nov.</title>
        <authorList>
            <person name="Frolova A."/>
            <person name="Merkel A."/>
            <person name="Slobodkin A."/>
        </authorList>
    </citation>
    <scope>NUCLEOTIDE SEQUENCE</scope>
    <source>
        <strain evidence="3">T05b</strain>
    </source>
</reference>
<comment type="caution">
    <text evidence="3">The sequence shown here is derived from an EMBL/GenBank/DDBJ whole genome shotgun (WGS) entry which is preliminary data.</text>
</comment>
<feature type="domain" description="FIST C-domain" evidence="2">
    <location>
        <begin position="187"/>
        <end position="327"/>
    </location>
</feature>
<evidence type="ECO:0000313" key="3">
    <source>
        <dbReference type="EMBL" id="MBN2965231.1"/>
    </source>
</evidence>
<dbReference type="SMART" id="SM01204">
    <property type="entry name" value="FIST_C"/>
    <property type="match status" value="1"/>
</dbReference>
<organism evidence="3 4">
    <name type="scientific">Sulfurospirillum tamanense</name>
    <dbReference type="NCBI Taxonomy" id="2813362"/>
    <lineage>
        <taxon>Bacteria</taxon>
        <taxon>Pseudomonadati</taxon>
        <taxon>Campylobacterota</taxon>
        <taxon>Epsilonproteobacteria</taxon>
        <taxon>Campylobacterales</taxon>
        <taxon>Sulfurospirillaceae</taxon>
        <taxon>Sulfurospirillum</taxon>
    </lineage>
</organism>
<dbReference type="PANTHER" id="PTHR40252:SF2">
    <property type="entry name" value="BLR0328 PROTEIN"/>
    <property type="match status" value="1"/>
</dbReference>
<dbReference type="PANTHER" id="PTHR40252">
    <property type="entry name" value="BLR0328 PROTEIN"/>
    <property type="match status" value="1"/>
</dbReference>
<evidence type="ECO:0000259" key="2">
    <source>
        <dbReference type="SMART" id="SM01204"/>
    </source>
</evidence>
<dbReference type="RefSeq" id="WP_205459778.1">
    <property type="nucleotide sequence ID" value="NZ_JAFHKK010000028.1"/>
</dbReference>
<evidence type="ECO:0000313" key="4">
    <source>
        <dbReference type="Proteomes" id="UP000703590"/>
    </source>
</evidence>
<reference evidence="3" key="2">
    <citation type="submission" date="2021-02" db="EMBL/GenBank/DDBJ databases">
        <authorList>
            <person name="Merkel A.Y."/>
        </authorList>
    </citation>
    <scope>NUCLEOTIDE SEQUENCE</scope>
    <source>
        <strain evidence="3">T05b</strain>
    </source>
</reference>
<dbReference type="Proteomes" id="UP000703590">
    <property type="component" value="Unassembled WGS sequence"/>
</dbReference>
<sequence>MFVRVDKVETIAQAVACTKTGNQYLVLAGEKFPFEELAGSLCVHWLGAVFPAVFNEDGLSESSAFVCELNSNVTLEWGIQEDVQKKSQSFLVIVDGYDPDVGEKLEMLFETTPAKAVIFGGGAGTLVKGEKAYMYDGDNYAQYGVIVVGSSKKFTAEVKHGYDSMGDFSMISKAVHNVIETIDFQDAFSVYKRAVHKWFDVNVTPENIFETGLAHPLMFERAFGEKSIRIPRETDGRTLKLVGDAMEDTVVSLGVASKKQLLEASKSCACYVAHQRKSKAEPMFVFDCVGRKFLLEEAFIEKIEGMGKCLKEGGMVGMLTLGEIANTSKSYLELYNNSCVAGAY</sequence>
<gene>
    <name evidence="3" type="ORF">JWV37_10595</name>
</gene>
<dbReference type="InterPro" id="IPR019494">
    <property type="entry name" value="FIST_C"/>
</dbReference>
<dbReference type="Pfam" id="PF08495">
    <property type="entry name" value="FIST"/>
    <property type="match status" value="1"/>
</dbReference>
<name>A0ABS2WU91_9BACT</name>
<dbReference type="Pfam" id="PF10442">
    <property type="entry name" value="FIST_C"/>
    <property type="match status" value="1"/>
</dbReference>
<feature type="domain" description="FIST" evidence="1">
    <location>
        <begin position="21"/>
        <end position="186"/>
    </location>
</feature>
<keyword evidence="4" id="KW-1185">Reference proteome</keyword>
<dbReference type="InterPro" id="IPR013702">
    <property type="entry name" value="FIST_domain_N"/>
</dbReference>
<accession>A0ABS2WU91</accession>
<evidence type="ECO:0000259" key="1">
    <source>
        <dbReference type="SMART" id="SM00897"/>
    </source>
</evidence>
<dbReference type="EMBL" id="JAFHKK010000028">
    <property type="protein sequence ID" value="MBN2965231.1"/>
    <property type="molecule type" value="Genomic_DNA"/>
</dbReference>